<proteinExistence type="predicted"/>
<dbReference type="EMBL" id="OZ034816">
    <property type="protein sequence ID" value="CAL1379144.1"/>
    <property type="molecule type" value="Genomic_DNA"/>
</dbReference>
<protein>
    <submittedName>
        <fullName evidence="2">Uncharacterized protein</fullName>
    </submittedName>
</protein>
<evidence type="ECO:0000313" key="3">
    <source>
        <dbReference type="Proteomes" id="UP001497516"/>
    </source>
</evidence>
<name>A0AAV2DZQ8_9ROSI</name>
<organism evidence="2 3">
    <name type="scientific">Linum trigynum</name>
    <dbReference type="NCBI Taxonomy" id="586398"/>
    <lineage>
        <taxon>Eukaryota</taxon>
        <taxon>Viridiplantae</taxon>
        <taxon>Streptophyta</taxon>
        <taxon>Embryophyta</taxon>
        <taxon>Tracheophyta</taxon>
        <taxon>Spermatophyta</taxon>
        <taxon>Magnoliopsida</taxon>
        <taxon>eudicotyledons</taxon>
        <taxon>Gunneridae</taxon>
        <taxon>Pentapetalae</taxon>
        <taxon>rosids</taxon>
        <taxon>fabids</taxon>
        <taxon>Malpighiales</taxon>
        <taxon>Linaceae</taxon>
        <taxon>Linum</taxon>
    </lineage>
</organism>
<gene>
    <name evidence="2" type="ORF">LTRI10_LOCUS20684</name>
</gene>
<dbReference type="Proteomes" id="UP001497516">
    <property type="component" value="Chromosome 3"/>
</dbReference>
<evidence type="ECO:0000256" key="1">
    <source>
        <dbReference type="SAM" id="MobiDB-lite"/>
    </source>
</evidence>
<feature type="region of interest" description="Disordered" evidence="1">
    <location>
        <begin position="1"/>
        <end position="55"/>
    </location>
</feature>
<sequence length="188" mass="21603">MGTNRTWILRQRNLRTETMHPMATNKNQDSKAEESSQEGMEGDLPTSVEGPNTTKTKGLFEGYEIMKITGTGAKMDGIFIMNNGKPFVGPNESLMNKGLSVVTRLMDSIRKYYYSKLTAVDKHPLFKKLEDKFDTDRTGQDTRTIIEQRMHKRFIDYKHQMHTHYLKDRKTARTNPHVDMNIGLTSAV</sequence>
<evidence type="ECO:0000313" key="2">
    <source>
        <dbReference type="EMBL" id="CAL1379144.1"/>
    </source>
</evidence>
<reference evidence="2 3" key="1">
    <citation type="submission" date="2024-04" db="EMBL/GenBank/DDBJ databases">
        <authorList>
            <person name="Fracassetti M."/>
        </authorList>
    </citation>
    <scope>NUCLEOTIDE SEQUENCE [LARGE SCALE GENOMIC DNA]</scope>
</reference>
<accession>A0AAV2DZQ8</accession>
<keyword evidence="3" id="KW-1185">Reference proteome</keyword>
<dbReference type="AlphaFoldDB" id="A0AAV2DZQ8"/>